<evidence type="ECO:0000256" key="15">
    <source>
        <dbReference type="SAM" id="MobiDB-lite"/>
    </source>
</evidence>
<dbReference type="EMBL" id="AMQN01002541">
    <property type="status" value="NOT_ANNOTATED_CDS"/>
    <property type="molecule type" value="Genomic_DNA"/>
</dbReference>
<proteinExistence type="inferred from homology"/>
<feature type="compositionally biased region" description="Low complexity" evidence="15">
    <location>
        <begin position="282"/>
        <end position="295"/>
    </location>
</feature>
<evidence type="ECO:0000313" key="17">
    <source>
        <dbReference type="EnsemblMetazoa" id="CapteP111275"/>
    </source>
</evidence>
<dbReference type="InterPro" id="IPR012337">
    <property type="entry name" value="RNaseH-like_sf"/>
</dbReference>
<keyword evidence="18" id="KW-1185">Reference proteome</keyword>
<evidence type="ECO:0000256" key="7">
    <source>
        <dbReference type="ARBA" id="ARBA00022722"/>
    </source>
</evidence>
<dbReference type="GO" id="GO:0005634">
    <property type="term" value="C:nucleus"/>
    <property type="evidence" value="ECO:0007669"/>
    <property type="project" value="UniProtKB-SubCell"/>
</dbReference>
<dbReference type="Gene3D" id="3.30.420.10">
    <property type="entry name" value="Ribonuclease H-like superfamily/Ribonuclease H"/>
    <property type="match status" value="1"/>
</dbReference>
<dbReference type="EC" id="3.1.13.4" evidence="5"/>
<keyword evidence="13" id="KW-0804">Transcription</keyword>
<protein>
    <recommendedName>
        <fullName evidence="5">poly(A)-specific ribonuclease</fullName>
        <ecNumber evidence="5">3.1.13.4</ecNumber>
    </recommendedName>
</protein>
<evidence type="ECO:0000256" key="12">
    <source>
        <dbReference type="ARBA" id="ARBA00023015"/>
    </source>
</evidence>
<evidence type="ECO:0000256" key="14">
    <source>
        <dbReference type="ARBA" id="ARBA00023242"/>
    </source>
</evidence>
<keyword evidence="10" id="KW-0269">Exonuclease</keyword>
<evidence type="ECO:0000256" key="8">
    <source>
        <dbReference type="ARBA" id="ARBA00022723"/>
    </source>
</evidence>
<evidence type="ECO:0000256" key="4">
    <source>
        <dbReference type="ARBA" id="ARBA00008372"/>
    </source>
</evidence>
<dbReference type="PANTHER" id="PTHR10797">
    <property type="entry name" value="CCR4-NOT TRANSCRIPTION COMPLEX SUBUNIT"/>
    <property type="match status" value="1"/>
</dbReference>
<dbReference type="Pfam" id="PF04857">
    <property type="entry name" value="CAF1"/>
    <property type="match status" value="2"/>
</dbReference>
<dbReference type="GO" id="GO:0004535">
    <property type="term" value="F:poly(A)-specific ribonuclease activity"/>
    <property type="evidence" value="ECO:0007669"/>
    <property type="project" value="UniProtKB-EC"/>
</dbReference>
<keyword evidence="11" id="KW-0694">RNA-binding</keyword>
<keyword evidence="6" id="KW-0963">Cytoplasm</keyword>
<evidence type="ECO:0000256" key="9">
    <source>
        <dbReference type="ARBA" id="ARBA00022801"/>
    </source>
</evidence>
<evidence type="ECO:0000313" key="16">
    <source>
        <dbReference type="EMBL" id="ELT93990.1"/>
    </source>
</evidence>
<evidence type="ECO:0000256" key="5">
    <source>
        <dbReference type="ARBA" id="ARBA00012161"/>
    </source>
</evidence>
<keyword evidence="12" id="KW-0805">Transcription regulation</keyword>
<comment type="similarity">
    <text evidence="4">Belongs to the CAF1 family.</text>
</comment>
<evidence type="ECO:0000256" key="6">
    <source>
        <dbReference type="ARBA" id="ARBA00022490"/>
    </source>
</evidence>
<dbReference type="GO" id="GO:0030014">
    <property type="term" value="C:CCR4-NOT complex"/>
    <property type="evidence" value="ECO:0007669"/>
    <property type="project" value="InterPro"/>
</dbReference>
<dbReference type="InterPro" id="IPR036397">
    <property type="entry name" value="RNaseH_sf"/>
</dbReference>
<dbReference type="EnsemblMetazoa" id="CapteT111275">
    <property type="protein sequence ID" value="CapteP111275"/>
    <property type="gene ID" value="CapteG111275"/>
</dbReference>
<evidence type="ECO:0000256" key="2">
    <source>
        <dbReference type="ARBA" id="ARBA00004123"/>
    </source>
</evidence>
<evidence type="ECO:0000256" key="13">
    <source>
        <dbReference type="ARBA" id="ARBA00023163"/>
    </source>
</evidence>
<dbReference type="GO" id="GO:0046872">
    <property type="term" value="F:metal ion binding"/>
    <property type="evidence" value="ECO:0007669"/>
    <property type="project" value="UniProtKB-KW"/>
</dbReference>
<keyword evidence="9" id="KW-0378">Hydrolase</keyword>
<evidence type="ECO:0000256" key="1">
    <source>
        <dbReference type="ARBA" id="ARBA00001663"/>
    </source>
</evidence>
<dbReference type="FunCoup" id="R7TSI3">
    <property type="interactions" value="2186"/>
</dbReference>
<name>R7TSI3_CAPTE</name>
<dbReference type="OMA" id="HIREVWS"/>
<organism evidence="16">
    <name type="scientific">Capitella teleta</name>
    <name type="common">Polychaete worm</name>
    <dbReference type="NCBI Taxonomy" id="283909"/>
    <lineage>
        <taxon>Eukaryota</taxon>
        <taxon>Metazoa</taxon>
        <taxon>Spiralia</taxon>
        <taxon>Lophotrochozoa</taxon>
        <taxon>Annelida</taxon>
        <taxon>Polychaeta</taxon>
        <taxon>Sedentaria</taxon>
        <taxon>Scolecida</taxon>
        <taxon>Capitellidae</taxon>
        <taxon>Capitella</taxon>
    </lineage>
</organism>
<sequence length="313" mass="35129">MAVSTTVPEYGIQNVWASNLESEFRKIRHIVQKYPYVAMDTEFPGLVARPTGNYRSNADYQYQLIRCNVDVLKPIQVGITFMDGEGKSPSPVSTWQFNCKFNPSEDIHTKNSVDLLSHSDIDKKQEAGIEVNDLAEMLMTSGIVLCDKVKWLTFHSGFDFGYLLKILTNANLPAEEDEFFELLKLYCPKIYDVKYLMDSCKDLKGDLHEVSEQLQLERRGHPAGSDSLLTGAAFFKMREMFFEDNIDDSKYCGRLYGLGSYGTIGDCAVHGPSSTPTREGDSPQPSAAALSPSSPTIEDESSVSWVELYIDIY</sequence>
<dbReference type="OrthoDB" id="1164111at2759"/>
<dbReference type="InterPro" id="IPR006941">
    <property type="entry name" value="RNase_CAF1"/>
</dbReference>
<dbReference type="InterPro" id="IPR039637">
    <property type="entry name" value="CNOT7/CNOT8/Pop2"/>
</dbReference>
<gene>
    <name evidence="16" type="ORF">CAPTEDRAFT_111275</name>
</gene>
<reference evidence="16 18" key="2">
    <citation type="journal article" date="2013" name="Nature">
        <title>Insights into bilaterian evolution from three spiralian genomes.</title>
        <authorList>
            <person name="Simakov O."/>
            <person name="Marletaz F."/>
            <person name="Cho S.J."/>
            <person name="Edsinger-Gonzales E."/>
            <person name="Havlak P."/>
            <person name="Hellsten U."/>
            <person name="Kuo D.H."/>
            <person name="Larsson T."/>
            <person name="Lv J."/>
            <person name="Arendt D."/>
            <person name="Savage R."/>
            <person name="Osoegawa K."/>
            <person name="de Jong P."/>
            <person name="Grimwood J."/>
            <person name="Chapman J.A."/>
            <person name="Shapiro H."/>
            <person name="Aerts A."/>
            <person name="Otillar R.P."/>
            <person name="Terry A.Y."/>
            <person name="Boore J.L."/>
            <person name="Grigoriev I.V."/>
            <person name="Lindberg D.R."/>
            <person name="Seaver E.C."/>
            <person name="Weisblat D.A."/>
            <person name="Putnam N.H."/>
            <person name="Rokhsar D.S."/>
        </authorList>
    </citation>
    <scope>NUCLEOTIDE SEQUENCE</scope>
    <source>
        <strain evidence="16 18">I ESC-2004</strain>
    </source>
</reference>
<comment type="catalytic activity">
    <reaction evidence="1">
        <text>Exonucleolytic cleavage of poly(A) to 5'-AMP.</text>
        <dbReference type="EC" id="3.1.13.4"/>
    </reaction>
</comment>
<keyword evidence="14" id="KW-0539">Nucleus</keyword>
<keyword evidence="8" id="KW-0479">Metal-binding</keyword>
<dbReference type="STRING" id="283909.R7TSI3"/>
<accession>R7TSI3</accession>
<evidence type="ECO:0000256" key="10">
    <source>
        <dbReference type="ARBA" id="ARBA00022839"/>
    </source>
</evidence>
<evidence type="ECO:0000256" key="11">
    <source>
        <dbReference type="ARBA" id="ARBA00022884"/>
    </source>
</evidence>
<dbReference type="GO" id="GO:0003723">
    <property type="term" value="F:RNA binding"/>
    <property type="evidence" value="ECO:0007669"/>
    <property type="project" value="UniProtKB-KW"/>
</dbReference>
<dbReference type="AlphaFoldDB" id="R7TSI3"/>
<keyword evidence="7" id="KW-0540">Nuclease</keyword>
<evidence type="ECO:0000313" key="18">
    <source>
        <dbReference type="Proteomes" id="UP000014760"/>
    </source>
</evidence>
<reference evidence="18" key="1">
    <citation type="submission" date="2012-12" db="EMBL/GenBank/DDBJ databases">
        <authorList>
            <person name="Hellsten U."/>
            <person name="Grimwood J."/>
            <person name="Chapman J.A."/>
            <person name="Shapiro H."/>
            <person name="Aerts A."/>
            <person name="Otillar R.P."/>
            <person name="Terry A.Y."/>
            <person name="Boore J.L."/>
            <person name="Simakov O."/>
            <person name="Marletaz F."/>
            <person name="Cho S.-J."/>
            <person name="Edsinger-Gonzales E."/>
            <person name="Havlak P."/>
            <person name="Kuo D.-H."/>
            <person name="Larsson T."/>
            <person name="Lv J."/>
            <person name="Arendt D."/>
            <person name="Savage R."/>
            <person name="Osoegawa K."/>
            <person name="de Jong P."/>
            <person name="Lindberg D.R."/>
            <person name="Seaver E.C."/>
            <person name="Weisblat D.A."/>
            <person name="Putnam N.H."/>
            <person name="Grigoriev I.V."/>
            <person name="Rokhsar D.S."/>
        </authorList>
    </citation>
    <scope>NUCLEOTIDE SEQUENCE</scope>
    <source>
        <strain evidence="18">I ESC-2004</strain>
    </source>
</reference>
<comment type="subcellular location">
    <subcellularLocation>
        <location evidence="3">Cytoplasm</location>
    </subcellularLocation>
    <subcellularLocation>
        <location evidence="2">Nucleus</location>
    </subcellularLocation>
</comment>
<dbReference type="Proteomes" id="UP000014760">
    <property type="component" value="Unassembled WGS sequence"/>
</dbReference>
<reference evidence="17" key="3">
    <citation type="submission" date="2015-06" db="UniProtKB">
        <authorList>
            <consortium name="EnsemblMetazoa"/>
        </authorList>
    </citation>
    <scope>IDENTIFICATION</scope>
</reference>
<dbReference type="GO" id="GO:0005737">
    <property type="term" value="C:cytoplasm"/>
    <property type="evidence" value="ECO:0007669"/>
    <property type="project" value="UniProtKB-SubCell"/>
</dbReference>
<dbReference type="SUPFAM" id="SSF53098">
    <property type="entry name" value="Ribonuclease H-like"/>
    <property type="match status" value="1"/>
</dbReference>
<evidence type="ECO:0000256" key="3">
    <source>
        <dbReference type="ARBA" id="ARBA00004496"/>
    </source>
</evidence>
<feature type="region of interest" description="Disordered" evidence="15">
    <location>
        <begin position="270"/>
        <end position="297"/>
    </location>
</feature>
<dbReference type="EMBL" id="KB309538">
    <property type="protein sequence ID" value="ELT93990.1"/>
    <property type="molecule type" value="Genomic_DNA"/>
</dbReference>
<dbReference type="HOGENOM" id="CLU_027974_0_1_1"/>